<dbReference type="Proteomes" id="UP000005270">
    <property type="component" value="Chromosome"/>
</dbReference>
<dbReference type="InParanoid" id="I3TD59"/>
<dbReference type="KEGG" id="thg:TCELL_0272"/>
<name>I3TD59_THEC1</name>
<dbReference type="HOGENOM" id="CLU_140136_0_0_2"/>
<sequence>MVYVGLYSPTSVQRVVDFVKTVYAFSQKAQIAPVIVKPIGAAAQIGIPEAFKVSVKLNKPFMVFPELGDALELLRPSEAYFYSDEGAELDAPQIRQVQNGNLLIVFPSGESEPSKKELTGLKLVRLKDVPSQLPALALLSIFMYKVFYQVT</sequence>
<protein>
    <recommendedName>
        <fullName evidence="3">Recombinase RecB</fullName>
    </recommendedName>
</protein>
<dbReference type="RefSeq" id="WP_014736947.1">
    <property type="nucleotide sequence ID" value="NC_017954.1"/>
</dbReference>
<gene>
    <name evidence="1" type="ordered locus">TCELL_0272</name>
</gene>
<dbReference type="eggNOG" id="arCOG01019">
    <property type="taxonomic scope" value="Archaea"/>
</dbReference>
<evidence type="ECO:0008006" key="3">
    <source>
        <dbReference type="Google" id="ProtNLM"/>
    </source>
</evidence>
<dbReference type="Pfam" id="PF09895">
    <property type="entry name" value="DUF2122"/>
    <property type="match status" value="1"/>
</dbReference>
<keyword evidence="2" id="KW-1185">Reference proteome</keyword>
<evidence type="ECO:0000313" key="2">
    <source>
        <dbReference type="Proteomes" id="UP000005270"/>
    </source>
</evidence>
<dbReference type="InterPro" id="IPR018665">
    <property type="entry name" value="DUF2122_RecB-nuclease-rel"/>
</dbReference>
<dbReference type="GeneID" id="13012556"/>
<proteinExistence type="predicted"/>
<dbReference type="OrthoDB" id="18579at2157"/>
<organism evidence="1 2">
    <name type="scientific">Thermogladius calderae (strain DSM 22663 / VKM B-2946 / 1633)</name>
    <dbReference type="NCBI Taxonomy" id="1184251"/>
    <lineage>
        <taxon>Archaea</taxon>
        <taxon>Thermoproteota</taxon>
        <taxon>Thermoprotei</taxon>
        <taxon>Desulfurococcales</taxon>
        <taxon>Desulfurococcaceae</taxon>
        <taxon>Thermogladius</taxon>
    </lineage>
</organism>
<dbReference type="EMBL" id="CP003531">
    <property type="protein sequence ID" value="AFK50697.1"/>
    <property type="molecule type" value="Genomic_DNA"/>
</dbReference>
<dbReference type="AlphaFoldDB" id="I3TD59"/>
<dbReference type="STRING" id="1184251.TCELL_0272"/>
<accession>I3TD59</accession>
<evidence type="ECO:0000313" key="1">
    <source>
        <dbReference type="EMBL" id="AFK50697.1"/>
    </source>
</evidence>
<reference evidence="1 2" key="1">
    <citation type="journal article" date="2012" name="J. Bacteriol.">
        <title>Complete genome sequence of the hyperthermophilic cellulolytic Crenarchaeon 'Thermogladius cellulolyticus' 1633.</title>
        <authorList>
            <person name="Mardanov A.V."/>
            <person name="Kochetkova T.V."/>
            <person name="Beletsky A.V."/>
            <person name="Bonch-Osmolovskaya E.A."/>
            <person name="Ravin N.V."/>
            <person name="Skryabin K.G."/>
        </authorList>
    </citation>
    <scope>NUCLEOTIDE SEQUENCE [LARGE SCALE GENOMIC DNA]</scope>
    <source>
        <strain evidence="2">DSM 22663 / VKM B-2946 / 1633</strain>
    </source>
</reference>